<dbReference type="GO" id="GO:0009097">
    <property type="term" value="P:isoleucine biosynthetic process"/>
    <property type="evidence" value="ECO:0007669"/>
    <property type="project" value="TreeGrafter"/>
</dbReference>
<gene>
    <name evidence="6" type="ORF">SFRA_021380</name>
</gene>
<evidence type="ECO:0000256" key="4">
    <source>
        <dbReference type="SAM" id="MobiDB-lite"/>
    </source>
</evidence>
<evidence type="ECO:0000313" key="6">
    <source>
        <dbReference type="EMBL" id="RKM93713.1"/>
    </source>
</evidence>
<accession>A0A3R7HZ42</accession>
<dbReference type="PANTHER" id="PTHR48078:SF6">
    <property type="entry name" value="L-THREONINE DEHYDRATASE CATABOLIC TDCB"/>
    <property type="match status" value="1"/>
</dbReference>
<evidence type="ECO:0000259" key="5">
    <source>
        <dbReference type="Pfam" id="PF00291"/>
    </source>
</evidence>
<proteinExistence type="predicted"/>
<keyword evidence="2" id="KW-0663">Pyridoxal phosphate</keyword>
<sequence length="359" mass="37104">MRPLEPATGGSRTPVPRSSLPAATRSEHPVTPTVHDIEATLPVLSLFAGGTPVHHCPEVDQRLGRRLFVKLESRQPGGSFKVRGLIRLLAGLPQHRLDQGVIGRGRANFVRALGWAGRRYGVPVTAVVPDDVPASLVRDLLACGARPVFHPAGSPGAGEAVLAEQAGLHRLTVVRPGGRHAVIGAGTVAWEMLRQVPDLATLILPLGSGSLAAGSALVARGRRRGVRVVGVAPARSLTVSSAPQHRIAAGTAGSRQARALDSADPDPMAGELAARLLDERVTVADEDIRRAVGVYAREYRQTAEPSGALALAAVLSGRVRPAPGPVGVVLSGGNVMADAGGRPALTTGRKTPRAPGAEG</sequence>
<dbReference type="GO" id="GO:0004794">
    <property type="term" value="F:threonine deaminase activity"/>
    <property type="evidence" value="ECO:0007669"/>
    <property type="project" value="TreeGrafter"/>
</dbReference>
<name>A0A3R7HZ42_9ACTN</name>
<evidence type="ECO:0000256" key="2">
    <source>
        <dbReference type="ARBA" id="ARBA00022898"/>
    </source>
</evidence>
<feature type="domain" description="Tryptophan synthase beta chain-like PALP" evidence="5">
    <location>
        <begin position="45"/>
        <end position="332"/>
    </location>
</feature>
<dbReference type="AlphaFoldDB" id="A0A3R7HZ42"/>
<dbReference type="GO" id="GO:0006567">
    <property type="term" value="P:L-threonine catabolic process"/>
    <property type="evidence" value="ECO:0007669"/>
    <property type="project" value="TreeGrafter"/>
</dbReference>
<evidence type="ECO:0000313" key="7">
    <source>
        <dbReference type="Proteomes" id="UP000028058"/>
    </source>
</evidence>
<comment type="cofactor">
    <cofactor evidence="1">
        <name>pyridoxal 5'-phosphate</name>
        <dbReference type="ChEBI" id="CHEBI:597326"/>
    </cofactor>
</comment>
<dbReference type="GO" id="GO:0003941">
    <property type="term" value="F:L-serine ammonia-lyase activity"/>
    <property type="evidence" value="ECO:0007669"/>
    <property type="project" value="TreeGrafter"/>
</dbReference>
<dbReference type="PANTHER" id="PTHR48078">
    <property type="entry name" value="THREONINE DEHYDRATASE, MITOCHONDRIAL-RELATED"/>
    <property type="match status" value="1"/>
</dbReference>
<dbReference type="GO" id="GO:0006565">
    <property type="term" value="P:L-serine catabolic process"/>
    <property type="evidence" value="ECO:0007669"/>
    <property type="project" value="TreeGrafter"/>
</dbReference>
<dbReference type="Pfam" id="PF00291">
    <property type="entry name" value="PALP"/>
    <property type="match status" value="1"/>
</dbReference>
<keyword evidence="7" id="KW-1185">Reference proteome</keyword>
<dbReference type="Gene3D" id="3.40.50.1100">
    <property type="match status" value="2"/>
</dbReference>
<dbReference type="InterPro" id="IPR001926">
    <property type="entry name" value="TrpB-like_PALP"/>
</dbReference>
<dbReference type="InterPro" id="IPR036052">
    <property type="entry name" value="TrpB-like_PALP_sf"/>
</dbReference>
<comment type="caution">
    <text evidence="6">The sequence shown here is derived from an EMBL/GenBank/DDBJ whole genome shotgun (WGS) entry which is preliminary data.</text>
</comment>
<dbReference type="Proteomes" id="UP000028058">
    <property type="component" value="Unassembled WGS sequence"/>
</dbReference>
<feature type="region of interest" description="Disordered" evidence="4">
    <location>
        <begin position="339"/>
        <end position="359"/>
    </location>
</feature>
<dbReference type="InterPro" id="IPR050147">
    <property type="entry name" value="Ser/Thr_Dehydratase"/>
</dbReference>
<organism evidence="6 7">
    <name type="scientific">Streptomyces xinghaiensis</name>
    <dbReference type="NCBI Taxonomy" id="1038928"/>
    <lineage>
        <taxon>Bacteria</taxon>
        <taxon>Bacillati</taxon>
        <taxon>Actinomycetota</taxon>
        <taxon>Actinomycetes</taxon>
        <taxon>Kitasatosporales</taxon>
        <taxon>Streptomycetaceae</taxon>
        <taxon>Streptomyces</taxon>
    </lineage>
</organism>
<dbReference type="EMBL" id="JNAD02000010">
    <property type="protein sequence ID" value="RKM93713.1"/>
    <property type="molecule type" value="Genomic_DNA"/>
</dbReference>
<protein>
    <submittedName>
        <fullName evidence="6">Pyridoxal-phosphate dependent enzyme</fullName>
    </submittedName>
</protein>
<keyword evidence="3" id="KW-0456">Lyase</keyword>
<evidence type="ECO:0000256" key="1">
    <source>
        <dbReference type="ARBA" id="ARBA00001933"/>
    </source>
</evidence>
<dbReference type="SUPFAM" id="SSF53686">
    <property type="entry name" value="Tryptophan synthase beta subunit-like PLP-dependent enzymes"/>
    <property type="match status" value="1"/>
</dbReference>
<reference evidence="6 7" key="1">
    <citation type="journal article" date="2014" name="Genome Announc.">
        <title>Draft Genome Sequence of Streptomyces fradiae ATCC 19609, a Strain Highly Sensitive to Antibiotics.</title>
        <authorList>
            <person name="Bekker O.B."/>
            <person name="Klimina K.M."/>
            <person name="Vatlin A.A."/>
            <person name="Zakharevich N.V."/>
            <person name="Kasianov A.S."/>
            <person name="Danilenko V.N."/>
        </authorList>
    </citation>
    <scope>NUCLEOTIDE SEQUENCE [LARGE SCALE GENOMIC DNA]</scope>
    <source>
        <strain evidence="6 7">ATCC 19609</strain>
    </source>
</reference>
<evidence type="ECO:0000256" key="3">
    <source>
        <dbReference type="ARBA" id="ARBA00023239"/>
    </source>
</evidence>
<feature type="region of interest" description="Disordered" evidence="4">
    <location>
        <begin position="1"/>
        <end position="31"/>
    </location>
</feature>